<organism evidence="2 3">
    <name type="scientific">Cladophialophora chaetospira</name>
    <dbReference type="NCBI Taxonomy" id="386627"/>
    <lineage>
        <taxon>Eukaryota</taxon>
        <taxon>Fungi</taxon>
        <taxon>Dikarya</taxon>
        <taxon>Ascomycota</taxon>
        <taxon>Pezizomycotina</taxon>
        <taxon>Eurotiomycetes</taxon>
        <taxon>Chaetothyriomycetidae</taxon>
        <taxon>Chaetothyriales</taxon>
        <taxon>Herpotrichiellaceae</taxon>
        <taxon>Cladophialophora</taxon>
    </lineage>
</organism>
<keyword evidence="3" id="KW-1185">Reference proteome</keyword>
<dbReference type="CDD" id="cd18186">
    <property type="entry name" value="BTB_POZ_ZBTB_KLHL-like"/>
    <property type="match status" value="1"/>
</dbReference>
<dbReference type="EMBL" id="JAPDRK010000004">
    <property type="protein sequence ID" value="KAJ9613107.1"/>
    <property type="molecule type" value="Genomic_DNA"/>
</dbReference>
<dbReference type="InterPro" id="IPR011333">
    <property type="entry name" value="SKP1/BTB/POZ_sf"/>
</dbReference>
<comment type="caution">
    <text evidence="2">The sequence shown here is derived from an EMBL/GenBank/DDBJ whole genome shotgun (WGS) entry which is preliminary data.</text>
</comment>
<gene>
    <name evidence="2" type="ORF">H2200_003048</name>
</gene>
<dbReference type="SUPFAM" id="SSF54695">
    <property type="entry name" value="POZ domain"/>
    <property type="match status" value="1"/>
</dbReference>
<dbReference type="PROSITE" id="PS50097">
    <property type="entry name" value="BTB"/>
    <property type="match status" value="1"/>
</dbReference>
<evidence type="ECO:0000313" key="2">
    <source>
        <dbReference type="EMBL" id="KAJ9613107.1"/>
    </source>
</evidence>
<evidence type="ECO:0000259" key="1">
    <source>
        <dbReference type="PROSITE" id="PS50097"/>
    </source>
</evidence>
<dbReference type="Gene3D" id="3.30.710.10">
    <property type="entry name" value="Potassium Channel Kv1.1, Chain A"/>
    <property type="match status" value="1"/>
</dbReference>
<dbReference type="InterPro" id="IPR000210">
    <property type="entry name" value="BTB/POZ_dom"/>
</dbReference>
<dbReference type="PANTHER" id="PTHR47843:SF2">
    <property type="entry name" value="BTB DOMAIN-CONTAINING PROTEIN"/>
    <property type="match status" value="1"/>
</dbReference>
<evidence type="ECO:0000313" key="3">
    <source>
        <dbReference type="Proteomes" id="UP001172673"/>
    </source>
</evidence>
<dbReference type="Pfam" id="PF00651">
    <property type="entry name" value="BTB"/>
    <property type="match status" value="1"/>
</dbReference>
<reference evidence="2" key="1">
    <citation type="submission" date="2022-10" db="EMBL/GenBank/DDBJ databases">
        <title>Culturing micro-colonial fungi from biological soil crusts in the Mojave desert and describing Neophaeococcomyces mojavensis, and introducing the new genera and species Taxawa tesnikishii.</title>
        <authorList>
            <person name="Kurbessoian T."/>
            <person name="Stajich J.E."/>
        </authorList>
    </citation>
    <scope>NUCLEOTIDE SEQUENCE</scope>
    <source>
        <strain evidence="2">TK_41</strain>
    </source>
</reference>
<feature type="domain" description="BTB" evidence="1">
    <location>
        <begin position="20"/>
        <end position="84"/>
    </location>
</feature>
<dbReference type="Proteomes" id="UP001172673">
    <property type="component" value="Unassembled WGS sequence"/>
</dbReference>
<protein>
    <recommendedName>
        <fullName evidence="1">BTB domain-containing protein</fullName>
    </recommendedName>
</protein>
<sequence>MIPIPDPDDHGPPRVARGTKTITVHVGSEPAAKQYILHKALICAASRFFHAALNGCFAEAQSGVVHLPEEDPVLFMALVCWLYNLDTASFMERYWTVGQDMGYYHFRVYCLADRLMVAGKFFFLDTPFQFLVQRIAPLIVAGLQLSSWMRIREVFNPICALKPTPSFLCALFDEEAPPFVKPIRFYVAEHMMHWMSGPSQDIALWCYPDSWPVASEDADTIREADEIFARIARNVGACEKLGRRLFSHPYNRDVSGENMLPSWWEARMFDQSDSYETERNSLEEVISTTLTSEMDMIKLRQAGKS</sequence>
<dbReference type="PANTHER" id="PTHR47843">
    <property type="entry name" value="BTB DOMAIN-CONTAINING PROTEIN-RELATED"/>
    <property type="match status" value="1"/>
</dbReference>
<name>A0AA38XGR9_9EURO</name>
<proteinExistence type="predicted"/>
<accession>A0AA38XGR9</accession>
<dbReference type="AlphaFoldDB" id="A0AA38XGR9"/>